<dbReference type="GO" id="GO:0050664">
    <property type="term" value="F:oxidoreductase activity, acting on NAD(P)H, oxygen as acceptor"/>
    <property type="evidence" value="ECO:0007669"/>
    <property type="project" value="TreeGrafter"/>
</dbReference>
<dbReference type="Proteomes" id="UP000761534">
    <property type="component" value="Unassembled WGS sequence"/>
</dbReference>
<dbReference type="GO" id="GO:0005975">
    <property type="term" value="P:carbohydrate metabolic process"/>
    <property type="evidence" value="ECO:0007669"/>
    <property type="project" value="UniProtKB-ARBA"/>
</dbReference>
<dbReference type="GO" id="GO:0050085">
    <property type="term" value="F:mannitol 2-dehydrogenase (NADP+) activity"/>
    <property type="evidence" value="ECO:0007669"/>
    <property type="project" value="UniProtKB-ARBA"/>
</dbReference>
<name>A0A642UYP9_9ASCO</name>
<dbReference type="GO" id="GO:0044281">
    <property type="term" value="P:small molecule metabolic process"/>
    <property type="evidence" value="ECO:0007669"/>
    <property type="project" value="UniProtKB-ARBA"/>
</dbReference>
<evidence type="ECO:0000256" key="1">
    <source>
        <dbReference type="ARBA" id="ARBA00006484"/>
    </source>
</evidence>
<dbReference type="AlphaFoldDB" id="A0A642UYP9"/>
<dbReference type="PRINTS" id="PR00080">
    <property type="entry name" value="SDRFAMILY"/>
</dbReference>
<organism evidence="4 5">
    <name type="scientific">Trichomonascus ciferrii</name>
    <dbReference type="NCBI Taxonomy" id="44093"/>
    <lineage>
        <taxon>Eukaryota</taxon>
        <taxon>Fungi</taxon>
        <taxon>Dikarya</taxon>
        <taxon>Ascomycota</taxon>
        <taxon>Saccharomycotina</taxon>
        <taxon>Dipodascomycetes</taxon>
        <taxon>Dipodascales</taxon>
        <taxon>Trichomonascaceae</taxon>
        <taxon>Trichomonascus</taxon>
        <taxon>Trichomonascus ciferrii complex</taxon>
    </lineage>
</organism>
<dbReference type="PANTHER" id="PTHR43008:SF4">
    <property type="entry name" value="CHAIN DEHYDROGENASE, PUTATIVE (AFU_ORTHOLOGUE AFUA_4G08710)-RELATED"/>
    <property type="match status" value="1"/>
</dbReference>
<dbReference type="PRINTS" id="PR00081">
    <property type="entry name" value="GDHRDH"/>
</dbReference>
<dbReference type="PANTHER" id="PTHR43008">
    <property type="entry name" value="BENZIL REDUCTASE"/>
    <property type="match status" value="1"/>
</dbReference>
<proteinExistence type="inferred from homology"/>
<keyword evidence="5" id="KW-1185">Reference proteome</keyword>
<dbReference type="EMBL" id="SWFS01000418">
    <property type="protein sequence ID" value="KAA8905319.1"/>
    <property type="molecule type" value="Genomic_DNA"/>
</dbReference>
<dbReference type="OrthoDB" id="5325318at2759"/>
<dbReference type="PROSITE" id="PS00061">
    <property type="entry name" value="ADH_SHORT"/>
    <property type="match status" value="1"/>
</dbReference>
<evidence type="ECO:0000256" key="3">
    <source>
        <dbReference type="ARBA" id="ARBA00023002"/>
    </source>
</evidence>
<comment type="similarity">
    <text evidence="1">Belongs to the short-chain dehydrogenases/reductases (SDR) family.</text>
</comment>
<dbReference type="VEuPathDB" id="FungiDB:TRICI_005315"/>
<accession>A0A642UYP9</accession>
<evidence type="ECO:0000313" key="4">
    <source>
        <dbReference type="EMBL" id="KAA8905319.1"/>
    </source>
</evidence>
<dbReference type="SUPFAM" id="SSF51735">
    <property type="entry name" value="NAD(P)-binding Rossmann-fold domains"/>
    <property type="match status" value="1"/>
</dbReference>
<reference evidence="4" key="1">
    <citation type="journal article" date="2019" name="G3 (Bethesda)">
        <title>Genome Assemblies of Two Rare Opportunistic Yeast Pathogens: Diutina rugosa (syn. Candida rugosa) and Trichomonascus ciferrii (syn. Candida ciferrii).</title>
        <authorList>
            <person name="Mixao V."/>
            <person name="Saus E."/>
            <person name="Hansen A.P."/>
            <person name="Lass-Florl C."/>
            <person name="Gabaldon T."/>
        </authorList>
    </citation>
    <scope>NUCLEOTIDE SEQUENCE</scope>
    <source>
        <strain evidence="4">CBS 4856</strain>
    </source>
</reference>
<gene>
    <name evidence="4" type="ORF">TRICI_005315</name>
</gene>
<dbReference type="InterPro" id="IPR002347">
    <property type="entry name" value="SDR_fam"/>
</dbReference>
<comment type="caution">
    <text evidence="4">The sequence shown here is derived from an EMBL/GenBank/DDBJ whole genome shotgun (WGS) entry which is preliminary data.</text>
</comment>
<dbReference type="FunFam" id="3.40.50.720:FF:000090">
    <property type="entry name" value="NADP-dependent mannitol dehydrogenase"/>
    <property type="match status" value="1"/>
</dbReference>
<protein>
    <submittedName>
        <fullName evidence="4">Uncharacterized protein</fullName>
    </submittedName>
</protein>
<dbReference type="Pfam" id="PF13561">
    <property type="entry name" value="adh_short_C2"/>
    <property type="match status" value="1"/>
</dbReference>
<sequence>MSSNEMNLDQDEHALRSAVVPPAPSAEDIAAAQARNPEPPFGVKDFMTKFRLDGKVAVVTGGARGLGFSMAQGLCSVGLEGIAILDVQNDLGIDAITKLHNAYGVKAQFYKVDVRDERSVGEVMESVITDLGHIDVVVNSAGVADLVHSEEYPPEKFRRVIDINLNGSFLVTQAAAKYMIEQGTGGTVVFIASMSGNIINWPQPQSAYNASKAGVKHLMKSLAAEWAVHKIRCNSISPGYMDTALNRSYTTLFNEWKEKTPLGRLGDPDELTGACIYLASEASSFCTGTDIIIDGGYTIL</sequence>
<keyword evidence="3" id="KW-0560">Oxidoreductase</keyword>
<dbReference type="Gene3D" id="3.40.50.720">
    <property type="entry name" value="NAD(P)-binding Rossmann-like Domain"/>
    <property type="match status" value="1"/>
</dbReference>
<keyword evidence="2" id="KW-0521">NADP</keyword>
<dbReference type="InterPro" id="IPR020904">
    <property type="entry name" value="Sc_DH/Rdtase_CS"/>
</dbReference>
<evidence type="ECO:0000256" key="2">
    <source>
        <dbReference type="ARBA" id="ARBA00022857"/>
    </source>
</evidence>
<dbReference type="InterPro" id="IPR036291">
    <property type="entry name" value="NAD(P)-bd_dom_sf"/>
</dbReference>
<evidence type="ECO:0000313" key="5">
    <source>
        <dbReference type="Proteomes" id="UP000761534"/>
    </source>
</evidence>